<gene>
    <name evidence="1" type="ORF">TRUGW13939_08870</name>
</gene>
<name>A0A7H8R7X0_TALRU</name>
<evidence type="ECO:0000313" key="2">
    <source>
        <dbReference type="Proteomes" id="UP000509510"/>
    </source>
</evidence>
<accession>A0A7H8R7X0</accession>
<dbReference type="GeneID" id="55996355"/>
<dbReference type="KEGG" id="trg:TRUGW13939_08870"/>
<dbReference type="EMBL" id="CP055902">
    <property type="protein sequence ID" value="QKX61715.1"/>
    <property type="molecule type" value="Genomic_DNA"/>
</dbReference>
<sequence length="185" mass="19491">MKSIPSSMALIASCATALSVHEEQNAFNLILIASDSSINGSSLIATNAYEVDSMGLLMPVNEDPDPGTGPAVASVFYTDAATGTLCTNSLLTGIQRFAYTAYSNYTSSLRFDTMENNAGLNVSFPPFTLKNGWLTAPGNLTWAWCPDSDDVGDAWYLPGTVTLGSVFHGCEAIDGLLLAVNQTSS</sequence>
<organism evidence="1 2">
    <name type="scientific">Talaromyces rugulosus</name>
    <name type="common">Penicillium rugulosum</name>
    <dbReference type="NCBI Taxonomy" id="121627"/>
    <lineage>
        <taxon>Eukaryota</taxon>
        <taxon>Fungi</taxon>
        <taxon>Dikarya</taxon>
        <taxon>Ascomycota</taxon>
        <taxon>Pezizomycotina</taxon>
        <taxon>Eurotiomycetes</taxon>
        <taxon>Eurotiomycetidae</taxon>
        <taxon>Eurotiales</taxon>
        <taxon>Trichocomaceae</taxon>
        <taxon>Talaromyces</taxon>
        <taxon>Talaromyces sect. Islandici</taxon>
    </lineage>
</organism>
<proteinExistence type="predicted"/>
<evidence type="ECO:0000313" key="1">
    <source>
        <dbReference type="EMBL" id="QKX61715.1"/>
    </source>
</evidence>
<dbReference type="AlphaFoldDB" id="A0A7H8R7X0"/>
<keyword evidence="2" id="KW-1185">Reference proteome</keyword>
<protein>
    <submittedName>
        <fullName evidence="1">Uncharacterized protein</fullName>
    </submittedName>
</protein>
<reference evidence="2" key="1">
    <citation type="submission" date="2020-06" db="EMBL/GenBank/DDBJ databases">
        <title>A chromosome-scale genome assembly of Talaromyces rugulosus W13939.</title>
        <authorList>
            <person name="Wang B."/>
            <person name="Guo L."/>
            <person name="Ye K."/>
            <person name="Wang L."/>
        </authorList>
    </citation>
    <scope>NUCLEOTIDE SEQUENCE [LARGE SCALE GENOMIC DNA]</scope>
    <source>
        <strain evidence="2">W13939</strain>
    </source>
</reference>
<dbReference type="Proteomes" id="UP000509510">
    <property type="component" value="Chromosome V"/>
</dbReference>
<dbReference type="RefSeq" id="XP_035347889.1">
    <property type="nucleotide sequence ID" value="XM_035491996.1"/>
</dbReference>